<evidence type="ECO:0000256" key="1">
    <source>
        <dbReference type="SAM" id="MobiDB-lite"/>
    </source>
</evidence>
<dbReference type="Gene3D" id="1.10.10.60">
    <property type="entry name" value="Homeodomain-like"/>
    <property type="match status" value="1"/>
</dbReference>
<reference evidence="2" key="2">
    <citation type="submission" date="2025-09" db="UniProtKB">
        <authorList>
            <consortium name="Ensembl"/>
        </authorList>
    </citation>
    <scope>IDENTIFICATION</scope>
</reference>
<evidence type="ECO:0000313" key="2">
    <source>
        <dbReference type="Ensembl" id="ENSPMAP00000010576.1"/>
    </source>
</evidence>
<dbReference type="OMA" id="EDSCKNC"/>
<dbReference type="PANTHER" id="PTHR16124:SF3">
    <property type="entry name" value="MIS18-BINDING PROTEIN 1"/>
    <property type="match status" value="1"/>
</dbReference>
<accession>S4RZD5</accession>
<dbReference type="Ensembl" id="ENSPMAT00000010622.1">
    <property type="protein sequence ID" value="ENSPMAP00000010576.1"/>
    <property type="gene ID" value="ENSPMAG00000009617.1"/>
</dbReference>
<dbReference type="STRING" id="7757.ENSPMAP00000010576"/>
<protein>
    <recommendedName>
        <fullName evidence="3">Myb-like domain-containing protein</fullName>
    </recommendedName>
</protein>
<evidence type="ECO:0008006" key="3">
    <source>
        <dbReference type="Google" id="ProtNLM"/>
    </source>
</evidence>
<dbReference type="AlphaFoldDB" id="S4RZD5"/>
<proteinExistence type="predicted"/>
<dbReference type="GO" id="GO:0000775">
    <property type="term" value="C:chromosome, centromeric region"/>
    <property type="evidence" value="ECO:0007669"/>
    <property type="project" value="TreeGrafter"/>
</dbReference>
<reference evidence="2" key="1">
    <citation type="submission" date="2025-08" db="UniProtKB">
        <authorList>
            <consortium name="Ensembl"/>
        </authorList>
    </citation>
    <scope>IDENTIFICATION</scope>
</reference>
<dbReference type="GeneTree" id="ENSGT00390000007395"/>
<organism evidence="2">
    <name type="scientific">Petromyzon marinus</name>
    <name type="common">Sea lamprey</name>
    <dbReference type="NCBI Taxonomy" id="7757"/>
    <lineage>
        <taxon>Eukaryota</taxon>
        <taxon>Metazoa</taxon>
        <taxon>Chordata</taxon>
        <taxon>Craniata</taxon>
        <taxon>Vertebrata</taxon>
        <taxon>Cyclostomata</taxon>
        <taxon>Hyperoartia</taxon>
        <taxon>Petromyzontiformes</taxon>
        <taxon>Petromyzontidae</taxon>
        <taxon>Petromyzon</taxon>
    </lineage>
</organism>
<feature type="compositionally biased region" description="Acidic residues" evidence="1">
    <location>
        <begin position="217"/>
        <end position="228"/>
    </location>
</feature>
<sequence>SFPKKKSILWNQVSDAVGCRTADDCKKRYKMGSKLLPISRFTSEPTKVSGKPQEKEKNSLTKETVRITAKAGTLKRKRQVHEYLDHLTKDDYSDPFACNPILLWLAQIPSMRAMKTDDLGHLQTPGAATPKSPLSMSFGVLASNHISPGMLEPVHREDADRYIFQMQRSKAGCNWGNLNLQKTAFRYLCRPHKVLAALGNEDSCKNCNNSKNSLDKDSDEEEDYYFSD</sequence>
<dbReference type="PANTHER" id="PTHR16124">
    <property type="entry name" value="MIS18-BINDING PROTEIN 1"/>
    <property type="match status" value="1"/>
</dbReference>
<feature type="region of interest" description="Disordered" evidence="1">
    <location>
        <begin position="209"/>
        <end position="228"/>
    </location>
</feature>
<dbReference type="InterPro" id="IPR039110">
    <property type="entry name" value="KNL2-like"/>
</dbReference>
<dbReference type="HOGENOM" id="CLU_1217209_0_0_1"/>
<name>S4RZD5_PETMA</name>